<dbReference type="EMBL" id="CDMY01000456">
    <property type="protein sequence ID" value="CEM14578.1"/>
    <property type="molecule type" value="Genomic_DNA"/>
</dbReference>
<dbReference type="PhylomeDB" id="A0A0G4FLD6"/>
<feature type="transmembrane region" description="Helical" evidence="2">
    <location>
        <begin position="129"/>
        <end position="157"/>
    </location>
</feature>
<proteinExistence type="predicted"/>
<feature type="region of interest" description="Disordered" evidence="1">
    <location>
        <begin position="430"/>
        <end position="449"/>
    </location>
</feature>
<feature type="transmembrane region" description="Helical" evidence="2">
    <location>
        <begin position="21"/>
        <end position="40"/>
    </location>
</feature>
<feature type="transmembrane region" description="Helical" evidence="2">
    <location>
        <begin position="46"/>
        <end position="68"/>
    </location>
</feature>
<evidence type="ECO:0000256" key="2">
    <source>
        <dbReference type="SAM" id="Phobius"/>
    </source>
</evidence>
<evidence type="ECO:0008006" key="5">
    <source>
        <dbReference type="Google" id="ProtNLM"/>
    </source>
</evidence>
<dbReference type="InParanoid" id="A0A0G4FLD6"/>
<gene>
    <name evidence="3" type="ORF">Vbra_21390</name>
</gene>
<dbReference type="Proteomes" id="UP000041254">
    <property type="component" value="Unassembled WGS sequence"/>
</dbReference>
<dbReference type="VEuPathDB" id="CryptoDB:Vbra_21390"/>
<sequence length="530" mass="56595">MDTGGFGRLARIASSERQATKPFIVAWWLSLFSLFVLAASHCYLGVYLRITLAETVFGLLTLAWGLISAKVRSHIGMNRFIAMVFVNMVCVGIWAMSIHYAFGHHTLVRFKFQRGHPAMVPTGPTHAPLWYSVLSLSVASSVSLVMNHILMLPFAFVLMRRFRESPYCPTYILEAARRDLATALEQEQQAWNAMDEAVIDEEKSHQLSLAVTHTCGSTATSTNSIGIGEAQACTLSLISTPSTSFFAADSPRRASTELTPSSLGGVSSVEQDECRRFVQHYERSVDEIVASGRLPRTIDGVEATTEEAFETERVVVSFPPCESEEAQLQDDTDSNGNDIPTISVAPPTESDLALPRLPAAISLSIHSLHSTFTPPPAQWPRCTVLMSPVGSVLSDTDDSSPAPPHHGDFPTAVDKTAMGSAGCVGVEHHQQQIARERGNSSSSSGRLGGLANTLRQWGVMDGDEDDDDHVYDGDVPCPSPPSHAAAAAAVVDHVCGYGCGGGPTRGHGAGLAHSTQQVLSVGAGAGAGGR</sequence>
<keyword evidence="4" id="KW-1185">Reference proteome</keyword>
<evidence type="ECO:0000256" key="1">
    <source>
        <dbReference type="SAM" id="MobiDB-lite"/>
    </source>
</evidence>
<dbReference type="AlphaFoldDB" id="A0A0G4FLD6"/>
<reference evidence="3 4" key="1">
    <citation type="submission" date="2014-11" db="EMBL/GenBank/DDBJ databases">
        <authorList>
            <person name="Zhu J."/>
            <person name="Qi W."/>
            <person name="Song R."/>
        </authorList>
    </citation>
    <scope>NUCLEOTIDE SEQUENCE [LARGE SCALE GENOMIC DNA]</scope>
</reference>
<name>A0A0G4FLD6_VITBC</name>
<keyword evidence="2" id="KW-0472">Membrane</keyword>
<keyword evidence="2" id="KW-0812">Transmembrane</keyword>
<accession>A0A0G4FLD6</accession>
<evidence type="ECO:0000313" key="4">
    <source>
        <dbReference type="Proteomes" id="UP000041254"/>
    </source>
</evidence>
<keyword evidence="2" id="KW-1133">Transmembrane helix</keyword>
<protein>
    <recommendedName>
        <fullName evidence="5">Transmembrane protein</fullName>
    </recommendedName>
</protein>
<feature type="transmembrane region" description="Helical" evidence="2">
    <location>
        <begin position="80"/>
        <end position="102"/>
    </location>
</feature>
<organism evidence="3 4">
    <name type="scientific">Vitrella brassicaformis (strain CCMP3155)</name>
    <dbReference type="NCBI Taxonomy" id="1169540"/>
    <lineage>
        <taxon>Eukaryota</taxon>
        <taxon>Sar</taxon>
        <taxon>Alveolata</taxon>
        <taxon>Colpodellida</taxon>
        <taxon>Vitrellaceae</taxon>
        <taxon>Vitrella</taxon>
    </lineage>
</organism>
<evidence type="ECO:0000313" key="3">
    <source>
        <dbReference type="EMBL" id="CEM14578.1"/>
    </source>
</evidence>